<feature type="non-terminal residue" evidence="1">
    <location>
        <position position="88"/>
    </location>
</feature>
<protein>
    <submittedName>
        <fullName evidence="1">Uncharacterized protein</fullName>
    </submittedName>
</protein>
<comment type="caution">
    <text evidence="1">The sequence shown here is derived from an EMBL/GenBank/DDBJ whole genome shotgun (WGS) entry which is preliminary data.</text>
</comment>
<organism evidence="1">
    <name type="scientific">human gut metagenome</name>
    <dbReference type="NCBI Taxonomy" id="408170"/>
    <lineage>
        <taxon>unclassified sequences</taxon>
        <taxon>metagenomes</taxon>
        <taxon>organismal metagenomes</taxon>
    </lineage>
</organism>
<gene>
    <name evidence="1" type="ORF">LEA_06825</name>
</gene>
<name>K1UL88_9ZZZZ</name>
<proteinExistence type="predicted"/>
<reference evidence="1" key="1">
    <citation type="journal article" date="2013" name="Environ. Microbiol.">
        <title>Microbiota from the distal guts of lean and obese adolescents exhibit partial functional redundancy besides clear differences in community structure.</title>
        <authorList>
            <person name="Ferrer M."/>
            <person name="Ruiz A."/>
            <person name="Lanza F."/>
            <person name="Haange S.B."/>
            <person name="Oberbach A."/>
            <person name="Till H."/>
            <person name="Bargiela R."/>
            <person name="Campoy C."/>
            <person name="Segura M.T."/>
            <person name="Richter M."/>
            <person name="von Bergen M."/>
            <person name="Seifert J."/>
            <person name="Suarez A."/>
        </authorList>
    </citation>
    <scope>NUCLEOTIDE SEQUENCE</scope>
</reference>
<accession>K1UL88</accession>
<dbReference type="EMBL" id="AJWY01004473">
    <property type="protein sequence ID" value="EKC72276.1"/>
    <property type="molecule type" value="Genomic_DNA"/>
</dbReference>
<sequence length="88" mass="9739">MLLLGCLAGCSTTPQNSQEQGNPVIKEEISQPLGDSEALGNSEDSSALSAADKEKMFAPYEQYGMTYDAVKDELTYNGNLVRWFEDYY</sequence>
<evidence type="ECO:0000313" key="1">
    <source>
        <dbReference type="EMBL" id="EKC72276.1"/>
    </source>
</evidence>
<dbReference type="AlphaFoldDB" id="K1UL88"/>